<proteinExistence type="predicted"/>
<dbReference type="PANTHER" id="PTHR47326">
    <property type="entry name" value="TRANSPOSABLE ELEMENT TC3 TRANSPOSASE-LIKE PROTEIN"/>
    <property type="match status" value="1"/>
</dbReference>
<protein>
    <submittedName>
        <fullName evidence="2">Uncharacterized protein</fullName>
    </submittedName>
</protein>
<organism evidence="2 3">
    <name type="scientific">Periplaneta americana</name>
    <name type="common">American cockroach</name>
    <name type="synonym">Blatta americana</name>
    <dbReference type="NCBI Taxonomy" id="6978"/>
    <lineage>
        <taxon>Eukaryota</taxon>
        <taxon>Metazoa</taxon>
        <taxon>Ecdysozoa</taxon>
        <taxon>Arthropoda</taxon>
        <taxon>Hexapoda</taxon>
        <taxon>Insecta</taxon>
        <taxon>Pterygota</taxon>
        <taxon>Neoptera</taxon>
        <taxon>Polyneoptera</taxon>
        <taxon>Dictyoptera</taxon>
        <taxon>Blattodea</taxon>
        <taxon>Blattoidea</taxon>
        <taxon>Blattidae</taxon>
        <taxon>Blattinae</taxon>
        <taxon>Periplaneta</taxon>
    </lineage>
</organism>
<sequence>MSQRRISSSPHPCGQRLEGGGLSSTTFHRVSCSRLPTVVVDVRARLELSPHKSLRRLSQEAEYIFKIYYRAGGRDVDMTSEQLHLTDGSPPPRDRCRDTHCLTMPPSGAVQTWQGERDGERERSSGRLRIQDGYNILRGQWSLASVHYKSGSTYRLTGPRYLTLRQEVLVELCEDLTLALRQQIWFQHDGAPAHFSLAIREHLHQTFRKRWIGKCLISILSSHSWLMGHFPGAEQACQLMPIGASARFRAQESLSALQRKGKRQTKEVVYAAWSSYIQEWPALIQ</sequence>
<keyword evidence="3" id="KW-1185">Reference proteome</keyword>
<name>A0ABQ8T125_PERAM</name>
<dbReference type="InterPro" id="IPR036397">
    <property type="entry name" value="RNaseH_sf"/>
</dbReference>
<feature type="compositionally biased region" description="Polar residues" evidence="1">
    <location>
        <begin position="1"/>
        <end position="10"/>
    </location>
</feature>
<dbReference type="PANTHER" id="PTHR47326:SF1">
    <property type="entry name" value="HTH PSQ-TYPE DOMAIN-CONTAINING PROTEIN"/>
    <property type="match status" value="1"/>
</dbReference>
<accession>A0ABQ8T125</accession>
<evidence type="ECO:0000313" key="2">
    <source>
        <dbReference type="EMBL" id="KAJ4439731.1"/>
    </source>
</evidence>
<evidence type="ECO:0000256" key="1">
    <source>
        <dbReference type="SAM" id="MobiDB-lite"/>
    </source>
</evidence>
<evidence type="ECO:0000313" key="3">
    <source>
        <dbReference type="Proteomes" id="UP001148838"/>
    </source>
</evidence>
<feature type="region of interest" description="Disordered" evidence="1">
    <location>
        <begin position="1"/>
        <end position="20"/>
    </location>
</feature>
<dbReference type="EMBL" id="JAJSOF020000017">
    <property type="protein sequence ID" value="KAJ4439731.1"/>
    <property type="molecule type" value="Genomic_DNA"/>
</dbReference>
<gene>
    <name evidence="2" type="ORF">ANN_07859</name>
</gene>
<comment type="caution">
    <text evidence="2">The sequence shown here is derived from an EMBL/GenBank/DDBJ whole genome shotgun (WGS) entry which is preliminary data.</text>
</comment>
<dbReference type="Gene3D" id="3.30.420.10">
    <property type="entry name" value="Ribonuclease H-like superfamily/Ribonuclease H"/>
    <property type="match status" value="1"/>
</dbReference>
<reference evidence="2 3" key="1">
    <citation type="journal article" date="2022" name="Allergy">
        <title>Genome assembly and annotation of Periplaneta americana reveal a comprehensive cockroach allergen profile.</title>
        <authorList>
            <person name="Wang L."/>
            <person name="Xiong Q."/>
            <person name="Saelim N."/>
            <person name="Wang L."/>
            <person name="Nong W."/>
            <person name="Wan A.T."/>
            <person name="Shi M."/>
            <person name="Liu X."/>
            <person name="Cao Q."/>
            <person name="Hui J.H.L."/>
            <person name="Sookrung N."/>
            <person name="Leung T.F."/>
            <person name="Tungtrongchitr A."/>
            <person name="Tsui S.K.W."/>
        </authorList>
    </citation>
    <scope>NUCLEOTIDE SEQUENCE [LARGE SCALE GENOMIC DNA]</scope>
    <source>
        <strain evidence="2">PWHHKU_190912</strain>
    </source>
</reference>
<dbReference type="Proteomes" id="UP001148838">
    <property type="component" value="Unassembled WGS sequence"/>
</dbReference>